<evidence type="ECO:0000313" key="17">
    <source>
        <dbReference type="Proteomes" id="UP000018227"/>
    </source>
</evidence>
<dbReference type="InterPro" id="IPR013986">
    <property type="entry name" value="DExx_box_DNA_helicase_dom_sf"/>
</dbReference>
<dbReference type="FunFam" id="1.10.10.160:FF:000001">
    <property type="entry name" value="ATP-dependent DNA helicase"/>
    <property type="match status" value="1"/>
</dbReference>
<evidence type="ECO:0000256" key="5">
    <source>
        <dbReference type="ARBA" id="ARBA00022806"/>
    </source>
</evidence>
<evidence type="ECO:0000313" key="16">
    <source>
        <dbReference type="EMBL" id="ESL02677.1"/>
    </source>
</evidence>
<evidence type="ECO:0000256" key="3">
    <source>
        <dbReference type="ARBA" id="ARBA00022741"/>
    </source>
</evidence>
<comment type="catalytic activity">
    <reaction evidence="12">
        <text>ATP + H2O = ADP + phosphate + H(+)</text>
        <dbReference type="Rhea" id="RHEA:13065"/>
        <dbReference type="ChEBI" id="CHEBI:15377"/>
        <dbReference type="ChEBI" id="CHEBI:15378"/>
        <dbReference type="ChEBI" id="CHEBI:30616"/>
        <dbReference type="ChEBI" id="CHEBI:43474"/>
        <dbReference type="ChEBI" id="CHEBI:456216"/>
        <dbReference type="EC" id="5.6.2.4"/>
    </reaction>
</comment>
<evidence type="ECO:0000256" key="12">
    <source>
        <dbReference type="ARBA" id="ARBA00048988"/>
    </source>
</evidence>
<feature type="domain" description="UvrD-like helicase C-terminal" evidence="15">
    <location>
        <begin position="293"/>
        <end position="574"/>
    </location>
</feature>
<feature type="domain" description="UvrD-like helicase ATP-binding" evidence="14">
    <location>
        <begin position="5"/>
        <end position="292"/>
    </location>
</feature>
<keyword evidence="8" id="KW-0413">Isomerase</keyword>
<evidence type="ECO:0000256" key="10">
    <source>
        <dbReference type="ARBA" id="ARBA00034808"/>
    </source>
</evidence>
<dbReference type="EC" id="5.6.2.4" evidence="10"/>
<accession>V2Y3M3</accession>
<dbReference type="InterPro" id="IPR000212">
    <property type="entry name" value="DNA_helicase_UvrD/REP"/>
</dbReference>
<comment type="similarity">
    <text evidence="1">Belongs to the helicase family. UvrD subfamily.</text>
</comment>
<dbReference type="PROSITE" id="PS51198">
    <property type="entry name" value="UVRD_HELICASE_ATP_BIND"/>
    <property type="match status" value="1"/>
</dbReference>
<comment type="caution">
    <text evidence="16">The sequence shown here is derived from an EMBL/GenBank/DDBJ whole genome shotgun (WGS) entry which is preliminary data.</text>
</comment>
<dbReference type="CDD" id="cd17932">
    <property type="entry name" value="DEXQc_UvrD"/>
    <property type="match status" value="1"/>
</dbReference>
<keyword evidence="17" id="KW-1185">Reference proteome</keyword>
<dbReference type="Gene3D" id="3.40.50.300">
    <property type="entry name" value="P-loop containing nucleotide triphosphate hydrolases"/>
    <property type="match status" value="2"/>
</dbReference>
<keyword evidence="6 13" id="KW-0067">ATP-binding</keyword>
<dbReference type="AlphaFoldDB" id="V2Y3M3"/>
<dbReference type="OrthoDB" id="9810135at2"/>
<dbReference type="GO" id="GO:0005524">
    <property type="term" value="F:ATP binding"/>
    <property type="evidence" value="ECO:0007669"/>
    <property type="project" value="UniProtKB-UniRule"/>
</dbReference>
<keyword evidence="3 13" id="KW-0547">Nucleotide-binding</keyword>
<organism evidence="16 17">
    <name type="scientific">Catonella morbi ATCC 51271</name>
    <dbReference type="NCBI Taxonomy" id="592026"/>
    <lineage>
        <taxon>Bacteria</taxon>
        <taxon>Bacillati</taxon>
        <taxon>Bacillota</taxon>
        <taxon>Clostridia</taxon>
        <taxon>Lachnospirales</taxon>
        <taxon>Lachnospiraceae</taxon>
        <taxon>Catonella</taxon>
    </lineage>
</organism>
<evidence type="ECO:0000256" key="11">
    <source>
        <dbReference type="ARBA" id="ARBA00034900"/>
    </source>
</evidence>
<dbReference type="Gene3D" id="1.10.10.160">
    <property type="match status" value="1"/>
</dbReference>
<proteinExistence type="inferred from homology"/>
<keyword evidence="4 13" id="KW-0378">Hydrolase</keyword>
<dbReference type="PROSITE" id="PS51217">
    <property type="entry name" value="UVRD_HELICASE_CTER"/>
    <property type="match status" value="1"/>
</dbReference>
<evidence type="ECO:0000256" key="13">
    <source>
        <dbReference type="PROSITE-ProRule" id="PRU00560"/>
    </source>
</evidence>
<sequence>MNILDNLNPEQKKAVVHENGPLLILAGAGSGKTRVLTRRIAYLIKEYGVSPWNILALTFTNKAAREMRERVDELIEEGAENIWVSTFHSACVKMLRRFIDKIGYDRSFNIYDTDDTKAVVKQVLKALNIDNKEFPEKTCLNVISNAKNDFIDAEEFAVNSKFGVDNNVYARVYSEYEKRMKNNNALDFDDILVKTVELFQTDKDTLEYYQRRFRYILVDEYQDTNIVQFKLLKLLANYVNEDGEIENNLCVVGDDDQSIYKFRGADIRNILNFEKIYPNALVIKLEENYRSTGNILEAANGVISNNKERKDKRLWTSKEGGASISYKTYDTGEREANGVANTVLRTVNEGKAKYSDIAVLYRTNAQSRAIEEKFIYSNIPYKLYGGTNFYSRKEIKDILAYLKTINNPKDDTQVRRILNVPKRGIGSATEDKIADYALEKEISFFEACMRVQSIPGLSRAVAKVEKFVAFIGAKIREFKDTVCMKAEVEALIEEIGYIEELKLEGTDEAQGRIENIEELINKVAIFELGNQDAGDIKLGNFLADVSLATDADNKDSENKDADKVTLMTLHSAKGLEFKIVFIVGMEEGLFPSRMCLFAMDESELEEERRLCYVGITRAMEKLYLSNAASRMLRGDVQWNAPSRFIGEIPEHLLSVGGSIDNIRQKRNENLYAGDRNAFSKSAGYQTGGASSDKRNIFSGNPYISKGFGGGIGVSDSVNIGDRVRHAKFGAGEVIDLVRENDAVSIKFDNETFGIRKMKLGMAGLKKIN</sequence>
<dbReference type="SUPFAM" id="SSF52540">
    <property type="entry name" value="P-loop containing nucleoside triphosphate hydrolases"/>
    <property type="match status" value="1"/>
</dbReference>
<dbReference type="GO" id="GO:0016887">
    <property type="term" value="F:ATP hydrolysis activity"/>
    <property type="evidence" value="ECO:0007669"/>
    <property type="project" value="RHEA"/>
</dbReference>
<evidence type="ECO:0000259" key="14">
    <source>
        <dbReference type="PROSITE" id="PS51198"/>
    </source>
</evidence>
<keyword evidence="5 13" id="KW-0347">Helicase</keyword>
<dbReference type="PANTHER" id="PTHR11070:SF2">
    <property type="entry name" value="ATP-DEPENDENT DNA HELICASE SRS2"/>
    <property type="match status" value="1"/>
</dbReference>
<evidence type="ECO:0000256" key="4">
    <source>
        <dbReference type="ARBA" id="ARBA00022801"/>
    </source>
</evidence>
<dbReference type="GO" id="GO:0009314">
    <property type="term" value="P:response to radiation"/>
    <property type="evidence" value="ECO:0007669"/>
    <property type="project" value="UniProtKB-ARBA"/>
</dbReference>
<evidence type="ECO:0000256" key="1">
    <source>
        <dbReference type="ARBA" id="ARBA00009922"/>
    </source>
</evidence>
<dbReference type="InterPro" id="IPR014016">
    <property type="entry name" value="UvrD-like_ATP-bd"/>
</dbReference>
<dbReference type="GO" id="GO:0003677">
    <property type="term" value="F:DNA binding"/>
    <property type="evidence" value="ECO:0007669"/>
    <property type="project" value="UniProtKB-KW"/>
</dbReference>
<dbReference type="GO" id="GO:0000725">
    <property type="term" value="P:recombinational repair"/>
    <property type="evidence" value="ECO:0007669"/>
    <property type="project" value="TreeGrafter"/>
</dbReference>
<dbReference type="HOGENOM" id="CLU_004585_5_2_9"/>
<evidence type="ECO:0000256" key="8">
    <source>
        <dbReference type="ARBA" id="ARBA00023235"/>
    </source>
</evidence>
<dbReference type="Pfam" id="PF13361">
    <property type="entry name" value="UvrD_C"/>
    <property type="match status" value="1"/>
</dbReference>
<name>V2Y3M3_9FIRM</name>
<dbReference type="eggNOG" id="COG0210">
    <property type="taxonomic scope" value="Bacteria"/>
</dbReference>
<dbReference type="GO" id="GO:0043138">
    <property type="term" value="F:3'-5' DNA helicase activity"/>
    <property type="evidence" value="ECO:0007669"/>
    <property type="project" value="UniProtKB-EC"/>
</dbReference>
<reference evidence="16 17" key="1">
    <citation type="submission" date="2013-06" db="EMBL/GenBank/DDBJ databases">
        <authorList>
            <person name="Weinstock G."/>
            <person name="Sodergren E."/>
            <person name="Clifton S."/>
            <person name="Fulton L."/>
            <person name="Fulton B."/>
            <person name="Courtney L."/>
            <person name="Fronick C."/>
            <person name="Harrison M."/>
            <person name="Strong C."/>
            <person name="Farmer C."/>
            <person name="Delahaunty K."/>
            <person name="Markovic C."/>
            <person name="Hall O."/>
            <person name="Minx P."/>
            <person name="Tomlinson C."/>
            <person name="Mitreva M."/>
            <person name="Nelson J."/>
            <person name="Hou S."/>
            <person name="Wollam A."/>
            <person name="Pepin K.H."/>
            <person name="Johnson M."/>
            <person name="Bhonagiri V."/>
            <person name="Nash W.E."/>
            <person name="Warren W."/>
            <person name="Chinwalla A."/>
            <person name="Mardis E.R."/>
            <person name="Wilson R.K."/>
        </authorList>
    </citation>
    <scope>NUCLEOTIDE SEQUENCE [LARGE SCALE GENOMIC DNA]</scope>
    <source>
        <strain evidence="16 17">ATCC 51271</strain>
    </source>
</reference>
<dbReference type="Gene3D" id="1.10.486.10">
    <property type="entry name" value="PCRA, domain 4"/>
    <property type="match status" value="1"/>
</dbReference>
<dbReference type="RefSeq" id="WP_023354419.1">
    <property type="nucleotide sequence ID" value="NZ_KI535368.1"/>
</dbReference>
<comment type="catalytic activity">
    <reaction evidence="9">
        <text>Couples ATP hydrolysis with the unwinding of duplex DNA by translocating in the 3'-5' direction.</text>
        <dbReference type="EC" id="5.6.2.4"/>
    </reaction>
</comment>
<dbReference type="STRING" id="592026.GCWU0000282_001547"/>
<dbReference type="FunFam" id="1.10.486.10:FF:000003">
    <property type="entry name" value="ATP-dependent DNA helicase"/>
    <property type="match status" value="1"/>
</dbReference>
<dbReference type="Pfam" id="PF00580">
    <property type="entry name" value="UvrD-helicase"/>
    <property type="match status" value="1"/>
</dbReference>
<protein>
    <recommendedName>
        <fullName evidence="2">ATP-dependent DNA helicase PcrA</fullName>
        <ecNumber evidence="10">5.6.2.4</ecNumber>
    </recommendedName>
    <alternativeName>
        <fullName evidence="11">DNA 3'-5' helicase PcrA</fullName>
    </alternativeName>
</protein>
<evidence type="ECO:0000256" key="9">
    <source>
        <dbReference type="ARBA" id="ARBA00034617"/>
    </source>
</evidence>
<dbReference type="GO" id="GO:0005829">
    <property type="term" value="C:cytosol"/>
    <property type="evidence" value="ECO:0007669"/>
    <property type="project" value="TreeGrafter"/>
</dbReference>
<dbReference type="Proteomes" id="UP000018227">
    <property type="component" value="Unassembled WGS sequence"/>
</dbReference>
<dbReference type="PANTHER" id="PTHR11070">
    <property type="entry name" value="UVRD / RECB / PCRA DNA HELICASE FAMILY MEMBER"/>
    <property type="match status" value="1"/>
</dbReference>
<dbReference type="GO" id="GO:0033202">
    <property type="term" value="C:DNA helicase complex"/>
    <property type="evidence" value="ECO:0007669"/>
    <property type="project" value="TreeGrafter"/>
</dbReference>
<evidence type="ECO:0000259" key="15">
    <source>
        <dbReference type="PROSITE" id="PS51217"/>
    </source>
</evidence>
<gene>
    <name evidence="16" type="ORF">GCWU0000282_001547</name>
</gene>
<keyword evidence="7" id="KW-0238">DNA-binding</keyword>
<evidence type="ECO:0000256" key="2">
    <source>
        <dbReference type="ARBA" id="ARBA00014807"/>
    </source>
</evidence>
<feature type="binding site" evidence="13">
    <location>
        <begin position="26"/>
        <end position="33"/>
    </location>
    <ligand>
        <name>ATP</name>
        <dbReference type="ChEBI" id="CHEBI:30616"/>
    </ligand>
</feature>
<dbReference type="InterPro" id="IPR027417">
    <property type="entry name" value="P-loop_NTPase"/>
</dbReference>
<evidence type="ECO:0000256" key="6">
    <source>
        <dbReference type="ARBA" id="ARBA00022840"/>
    </source>
</evidence>
<dbReference type="EMBL" id="ACIL03000013">
    <property type="protein sequence ID" value="ESL02677.1"/>
    <property type="molecule type" value="Genomic_DNA"/>
</dbReference>
<evidence type="ECO:0000256" key="7">
    <source>
        <dbReference type="ARBA" id="ARBA00023125"/>
    </source>
</evidence>
<dbReference type="InterPro" id="IPR014017">
    <property type="entry name" value="DNA_helicase_UvrD-like_C"/>
</dbReference>